<protein>
    <submittedName>
        <fullName evidence="1">Uncharacterized protein</fullName>
    </submittedName>
</protein>
<accession>A0A833RM48</accession>
<gene>
    <name evidence="1" type="ORF">E2986_08690</name>
</gene>
<reference evidence="1" key="1">
    <citation type="submission" date="2019-11" db="EMBL/GenBank/DDBJ databases">
        <title>The nuclear and mitochondrial genomes of Frieseomelitta varia - a highly eusocial stingless bee (Meliponini) with a permanently sterile worker caste.</title>
        <authorList>
            <person name="Freitas F.C.P."/>
            <person name="Lourenco A.P."/>
            <person name="Nunes F.M.F."/>
            <person name="Paschoal A.R."/>
            <person name="Abreu F.C.P."/>
            <person name="Barbin F.O."/>
            <person name="Bataglia L."/>
            <person name="Cardoso-Junior C.A.M."/>
            <person name="Cervoni M.S."/>
            <person name="Silva S.R."/>
            <person name="Dalarmi F."/>
            <person name="Del Lama M.A."/>
            <person name="Depintor T.S."/>
            <person name="Ferreira K.M."/>
            <person name="Goria P.S."/>
            <person name="Jaskot M.C."/>
            <person name="Lago D.C."/>
            <person name="Luna-Lucena D."/>
            <person name="Moda L.M."/>
            <person name="Nascimento L."/>
            <person name="Pedrino M."/>
            <person name="Rabico F.O."/>
            <person name="Sanches F.C."/>
            <person name="Santos D.E."/>
            <person name="Santos C.G."/>
            <person name="Vieira J."/>
            <person name="Lopes T.F."/>
            <person name="Barchuk A.R."/>
            <person name="Hartfelder K."/>
            <person name="Simoes Z.L.P."/>
            <person name="Bitondi M.M.G."/>
            <person name="Pinheiro D.G."/>
        </authorList>
    </citation>
    <scope>NUCLEOTIDE SEQUENCE</scope>
    <source>
        <strain evidence="1">USP_RPSP 00005682</strain>
        <tissue evidence="1">Whole individual</tissue>
    </source>
</reference>
<proteinExistence type="predicted"/>
<dbReference type="InterPro" id="IPR052011">
    <property type="entry name" value="CENP-NAC/CAD_complex"/>
</dbReference>
<keyword evidence="2" id="KW-1185">Reference proteome</keyword>
<dbReference type="PANTHER" id="PTHR46790:SF1">
    <property type="entry name" value="CENTROMERE PROTEIN N"/>
    <property type="match status" value="1"/>
</dbReference>
<evidence type="ECO:0000313" key="2">
    <source>
        <dbReference type="Proteomes" id="UP000655588"/>
    </source>
</evidence>
<dbReference type="EMBL" id="WNWW01000816">
    <property type="protein sequence ID" value="KAF3421823.1"/>
    <property type="molecule type" value="Genomic_DNA"/>
</dbReference>
<organism evidence="1 2">
    <name type="scientific">Frieseomelitta varia</name>
    <dbReference type="NCBI Taxonomy" id="561572"/>
    <lineage>
        <taxon>Eukaryota</taxon>
        <taxon>Metazoa</taxon>
        <taxon>Ecdysozoa</taxon>
        <taxon>Arthropoda</taxon>
        <taxon>Hexapoda</taxon>
        <taxon>Insecta</taxon>
        <taxon>Pterygota</taxon>
        <taxon>Neoptera</taxon>
        <taxon>Endopterygota</taxon>
        <taxon>Hymenoptera</taxon>
        <taxon>Apocrita</taxon>
        <taxon>Aculeata</taxon>
        <taxon>Apoidea</taxon>
        <taxon>Anthophila</taxon>
        <taxon>Apidae</taxon>
        <taxon>Frieseomelitta</taxon>
    </lineage>
</organism>
<dbReference type="AlphaFoldDB" id="A0A833RM48"/>
<evidence type="ECO:0000313" key="1">
    <source>
        <dbReference type="EMBL" id="KAF3421823.1"/>
    </source>
</evidence>
<dbReference type="Proteomes" id="UP000655588">
    <property type="component" value="Unassembled WGS sequence"/>
</dbReference>
<name>A0A833RM48_9HYME</name>
<dbReference type="PANTHER" id="PTHR46790">
    <property type="entry name" value="CENTROMERE PROTEIN N"/>
    <property type="match status" value="1"/>
</dbReference>
<sequence length="382" mass="44326">MLRMIFKEENLQVSNVEYQNASNKIESILYFIRGVYSLSVSAGNTTLTSVQQEIINIIKRFKFEELELSIMPIFPEISWDNVRSELIKHHKNFTSANVGQVIKMIITVRLKEKILTDRLLSLHLIDISWHSNKKMWYGYTLTGSNKSANYLINREIQNNMIDNLNSLNIKINLKIYTHNNITYVSLVETKRNKKNKVQHTMFFCALFMGQKYFFSTKKNIPSDILNAITRSLGYEDVKRLKVMGRDLKSLSVLCWKRKEGAMNAQNINKTLIYEDDTPDRKKTGVDFTQQKQRKKYARACFGDNPPILEVVVVNGPTRPISHEDISKKLPNINIQATWEFRSQNIAAFLSKLIERRILVTPVPHYISNLMILGKNELTLKSD</sequence>
<comment type="caution">
    <text evidence="1">The sequence shown here is derived from an EMBL/GenBank/DDBJ whole genome shotgun (WGS) entry which is preliminary data.</text>
</comment>
<dbReference type="GO" id="GO:0005654">
    <property type="term" value="C:nucleoplasm"/>
    <property type="evidence" value="ECO:0007669"/>
    <property type="project" value="TreeGrafter"/>
</dbReference>